<dbReference type="EMBL" id="BAABFN010000004">
    <property type="protein sequence ID" value="GAA4310359.1"/>
    <property type="molecule type" value="Genomic_DNA"/>
</dbReference>
<dbReference type="Proteomes" id="UP001501207">
    <property type="component" value="Unassembled WGS sequence"/>
</dbReference>
<gene>
    <name evidence="5" type="ORF">GCM10023143_18770</name>
</gene>
<dbReference type="InterPro" id="IPR018062">
    <property type="entry name" value="HTH_AraC-typ_CS"/>
</dbReference>
<dbReference type="InterPro" id="IPR009057">
    <property type="entry name" value="Homeodomain-like_sf"/>
</dbReference>
<evidence type="ECO:0000313" key="5">
    <source>
        <dbReference type="EMBL" id="GAA4310359.1"/>
    </source>
</evidence>
<dbReference type="SUPFAM" id="SSF46689">
    <property type="entry name" value="Homeodomain-like"/>
    <property type="match status" value="2"/>
</dbReference>
<dbReference type="Pfam" id="PF12833">
    <property type="entry name" value="HTH_18"/>
    <property type="match status" value="1"/>
</dbReference>
<sequence>MKPILRKVDTGYNYSFSIREDIYPYLYNRWHYHPEMELTLIRKGSGTRLVGDSMEPFADGDLILLGPNLPHMWRSDAQYFQGTPGLHIEAIAIHFKPDFWGNGFLQLPELKRVRELLEKSAQGIRITGRTRQEISTLMEVILKAGDVKRISLLLNMLELIAQSKSCTLLSHIGFTRSYNPENTDNISAIYNYTLDHFQQKIGIRDVAALVNISPHSFCRYFKSRTLKTYWQFLLEVRIGHACKLLIENKLSISQICYTCGFNNLSNFNRQFRMLTGMTPTQYLKTYMAGLIPSE</sequence>
<dbReference type="SUPFAM" id="SSF51182">
    <property type="entry name" value="RmlC-like cupins"/>
    <property type="match status" value="1"/>
</dbReference>
<dbReference type="Gene3D" id="2.60.120.10">
    <property type="entry name" value="Jelly Rolls"/>
    <property type="match status" value="1"/>
</dbReference>
<dbReference type="RefSeq" id="WP_344978540.1">
    <property type="nucleotide sequence ID" value="NZ_BAABFN010000004.1"/>
</dbReference>
<dbReference type="PROSITE" id="PS01124">
    <property type="entry name" value="HTH_ARAC_FAMILY_2"/>
    <property type="match status" value="1"/>
</dbReference>
<dbReference type="InterPro" id="IPR020449">
    <property type="entry name" value="Tscrpt_reg_AraC-type_HTH"/>
</dbReference>
<keyword evidence="1" id="KW-0805">Transcription regulation</keyword>
<protein>
    <submittedName>
        <fullName evidence="5">AraC family transcriptional regulator</fullName>
    </submittedName>
</protein>
<keyword evidence="6" id="KW-1185">Reference proteome</keyword>
<dbReference type="Gene3D" id="1.10.10.60">
    <property type="entry name" value="Homeodomain-like"/>
    <property type="match status" value="2"/>
</dbReference>
<keyword evidence="3" id="KW-0804">Transcription</keyword>
<dbReference type="PROSITE" id="PS00041">
    <property type="entry name" value="HTH_ARAC_FAMILY_1"/>
    <property type="match status" value="1"/>
</dbReference>
<organism evidence="5 6">
    <name type="scientific">Compostibacter hankyongensis</name>
    <dbReference type="NCBI Taxonomy" id="1007089"/>
    <lineage>
        <taxon>Bacteria</taxon>
        <taxon>Pseudomonadati</taxon>
        <taxon>Bacteroidota</taxon>
        <taxon>Chitinophagia</taxon>
        <taxon>Chitinophagales</taxon>
        <taxon>Chitinophagaceae</taxon>
        <taxon>Compostibacter</taxon>
    </lineage>
</organism>
<feature type="domain" description="HTH araC/xylS-type" evidence="4">
    <location>
        <begin position="187"/>
        <end position="285"/>
    </location>
</feature>
<dbReference type="InterPro" id="IPR011051">
    <property type="entry name" value="RmlC_Cupin_sf"/>
</dbReference>
<accession>A0ABP8FT34</accession>
<dbReference type="PANTHER" id="PTHR43280:SF2">
    <property type="entry name" value="HTH-TYPE TRANSCRIPTIONAL REGULATOR EXSA"/>
    <property type="match status" value="1"/>
</dbReference>
<evidence type="ECO:0000313" key="6">
    <source>
        <dbReference type="Proteomes" id="UP001501207"/>
    </source>
</evidence>
<dbReference type="InterPro" id="IPR014710">
    <property type="entry name" value="RmlC-like_jellyroll"/>
</dbReference>
<dbReference type="CDD" id="cd06976">
    <property type="entry name" value="cupin_MtlR-like_N"/>
    <property type="match status" value="1"/>
</dbReference>
<proteinExistence type="predicted"/>
<name>A0ABP8FT34_9BACT</name>
<dbReference type="InterPro" id="IPR018060">
    <property type="entry name" value="HTH_AraC"/>
</dbReference>
<dbReference type="SMART" id="SM00342">
    <property type="entry name" value="HTH_ARAC"/>
    <property type="match status" value="1"/>
</dbReference>
<evidence type="ECO:0000256" key="2">
    <source>
        <dbReference type="ARBA" id="ARBA00023125"/>
    </source>
</evidence>
<comment type="caution">
    <text evidence="5">The sequence shown here is derived from an EMBL/GenBank/DDBJ whole genome shotgun (WGS) entry which is preliminary data.</text>
</comment>
<evidence type="ECO:0000259" key="4">
    <source>
        <dbReference type="PROSITE" id="PS01124"/>
    </source>
</evidence>
<evidence type="ECO:0000256" key="3">
    <source>
        <dbReference type="ARBA" id="ARBA00023163"/>
    </source>
</evidence>
<dbReference type="PRINTS" id="PR00032">
    <property type="entry name" value="HTHARAC"/>
</dbReference>
<dbReference type="PANTHER" id="PTHR43280">
    <property type="entry name" value="ARAC-FAMILY TRANSCRIPTIONAL REGULATOR"/>
    <property type="match status" value="1"/>
</dbReference>
<reference evidence="6" key="1">
    <citation type="journal article" date="2019" name="Int. J. Syst. Evol. Microbiol.">
        <title>The Global Catalogue of Microorganisms (GCM) 10K type strain sequencing project: providing services to taxonomists for standard genome sequencing and annotation.</title>
        <authorList>
            <consortium name="The Broad Institute Genomics Platform"/>
            <consortium name="The Broad Institute Genome Sequencing Center for Infectious Disease"/>
            <person name="Wu L."/>
            <person name="Ma J."/>
        </authorList>
    </citation>
    <scope>NUCLEOTIDE SEQUENCE [LARGE SCALE GENOMIC DNA]</scope>
    <source>
        <strain evidence="6">JCM 17664</strain>
    </source>
</reference>
<keyword evidence="2" id="KW-0238">DNA-binding</keyword>
<evidence type="ECO:0000256" key="1">
    <source>
        <dbReference type="ARBA" id="ARBA00023015"/>
    </source>
</evidence>